<dbReference type="EMBL" id="JAFLRJ010000079">
    <property type="protein sequence ID" value="MBO0511966.1"/>
    <property type="molecule type" value="Genomic_DNA"/>
</dbReference>
<name>A0A939JDF3_9ACTN</name>
<dbReference type="AlphaFoldDB" id="A0A939JDF3"/>
<evidence type="ECO:0000256" key="1">
    <source>
        <dbReference type="SAM" id="Phobius"/>
    </source>
</evidence>
<feature type="transmembrane region" description="Helical" evidence="1">
    <location>
        <begin position="83"/>
        <end position="102"/>
    </location>
</feature>
<keyword evidence="1" id="KW-1133">Transmembrane helix</keyword>
<organism evidence="2 3">
    <name type="scientific">Streptomyces beijiangensis</name>
    <dbReference type="NCBI Taxonomy" id="163361"/>
    <lineage>
        <taxon>Bacteria</taxon>
        <taxon>Bacillati</taxon>
        <taxon>Actinomycetota</taxon>
        <taxon>Actinomycetes</taxon>
        <taxon>Kitasatosporales</taxon>
        <taxon>Streptomycetaceae</taxon>
        <taxon>Streptomyces</taxon>
    </lineage>
</organism>
<evidence type="ECO:0000313" key="2">
    <source>
        <dbReference type="EMBL" id="MBO0511966.1"/>
    </source>
</evidence>
<reference evidence="2" key="1">
    <citation type="submission" date="2021-03" db="EMBL/GenBank/DDBJ databases">
        <title>Streptomyces poriferae sp. nov., a novel marine sponge-derived Actinobacteria species with anti-MRSA activity.</title>
        <authorList>
            <person name="Sandoval-Powers M."/>
            <person name="Kralova S."/>
            <person name="Nguyen G.-S."/>
            <person name="Fawwal D."/>
            <person name="Degnes K."/>
            <person name="Klinkenberg G."/>
            <person name="Sletta H."/>
            <person name="Wentzel A."/>
            <person name="Liles M.R."/>
        </authorList>
    </citation>
    <scope>NUCLEOTIDE SEQUENCE</scope>
    <source>
        <strain evidence="2">DSM 41794</strain>
    </source>
</reference>
<feature type="transmembrane region" description="Helical" evidence="1">
    <location>
        <begin position="114"/>
        <end position="137"/>
    </location>
</feature>
<protein>
    <submittedName>
        <fullName evidence="2">Pr6Pr family membrane protein</fullName>
    </submittedName>
</protein>
<dbReference type="RefSeq" id="WP_206961366.1">
    <property type="nucleotide sequence ID" value="NZ_BAAAJJ010000003.1"/>
</dbReference>
<evidence type="ECO:0000313" key="3">
    <source>
        <dbReference type="Proteomes" id="UP000664167"/>
    </source>
</evidence>
<sequence>MVAPLPTHVPPAAVVPPPRRPYAAAFRALICAAVIVGVVIDLCLVSPGRLLSYFTVQSNILLGLACAFSAYRAWTARRPLPPWVTGGALLFICITGLVYHVVLAGDPAVEAPTGWSAAANILLHSVTPLAALADWLLLTPPGGLRPRHAGLWLLYPLAYFAFVLIRGALLTPGTVARYPYPFLDVDLHGYAGVLGNAVIYGLVFYALALVIVGLDRIRPYLHGSENRISSTATGPLK</sequence>
<keyword evidence="1" id="KW-0472">Membrane</keyword>
<dbReference type="InterPro" id="IPR049713">
    <property type="entry name" value="Pr6Pr-like"/>
</dbReference>
<feature type="transmembrane region" description="Helical" evidence="1">
    <location>
        <begin position="24"/>
        <end position="44"/>
    </location>
</feature>
<feature type="transmembrane region" description="Helical" evidence="1">
    <location>
        <begin position="189"/>
        <end position="214"/>
    </location>
</feature>
<keyword evidence="1" id="KW-0812">Transmembrane</keyword>
<feature type="transmembrane region" description="Helical" evidence="1">
    <location>
        <begin position="149"/>
        <end position="169"/>
    </location>
</feature>
<proteinExistence type="predicted"/>
<gene>
    <name evidence="2" type="ORF">J0695_09085</name>
</gene>
<keyword evidence="3" id="KW-1185">Reference proteome</keyword>
<accession>A0A939JDF3</accession>
<dbReference type="NCBIfam" id="NF038065">
    <property type="entry name" value="Pr6Pr"/>
    <property type="match status" value="1"/>
</dbReference>
<comment type="caution">
    <text evidence="2">The sequence shown here is derived from an EMBL/GenBank/DDBJ whole genome shotgun (WGS) entry which is preliminary data.</text>
</comment>
<dbReference type="Proteomes" id="UP000664167">
    <property type="component" value="Unassembled WGS sequence"/>
</dbReference>